<keyword evidence="8" id="KW-0234">DNA repair</keyword>
<dbReference type="FunFam" id="2.60.120.590:FF:000004">
    <property type="entry name" value="DNA oxidative demethylase ALKBH2"/>
    <property type="match status" value="1"/>
</dbReference>
<organism evidence="11 12">
    <name type="scientific">Zooshikella ganghwensis</name>
    <dbReference type="NCBI Taxonomy" id="202772"/>
    <lineage>
        <taxon>Bacteria</taxon>
        <taxon>Pseudomonadati</taxon>
        <taxon>Pseudomonadota</taxon>
        <taxon>Gammaproteobacteria</taxon>
        <taxon>Oceanospirillales</taxon>
        <taxon>Zooshikellaceae</taxon>
        <taxon>Zooshikella</taxon>
    </lineage>
</organism>
<evidence type="ECO:0000256" key="4">
    <source>
        <dbReference type="ARBA" id="ARBA00022842"/>
    </source>
</evidence>
<dbReference type="InterPro" id="IPR037151">
    <property type="entry name" value="AlkB-like_sf"/>
</dbReference>
<evidence type="ECO:0000256" key="8">
    <source>
        <dbReference type="ARBA" id="ARBA00023204"/>
    </source>
</evidence>
<comment type="caution">
    <text evidence="11">The sequence shown here is derived from an EMBL/GenBank/DDBJ whole genome shotgun (WGS) entry which is preliminary data.</text>
</comment>
<keyword evidence="7" id="KW-0408">Iron</keyword>
<keyword evidence="4" id="KW-0460">Magnesium</keyword>
<dbReference type="PROSITE" id="PS51471">
    <property type="entry name" value="FE2OG_OXY"/>
    <property type="match status" value="1"/>
</dbReference>
<comment type="cofactor">
    <cofactor evidence="1">
        <name>Fe(2+)</name>
        <dbReference type="ChEBI" id="CHEBI:29033"/>
    </cofactor>
</comment>
<dbReference type="EMBL" id="NDXW01000001">
    <property type="protein sequence ID" value="RDH46763.1"/>
    <property type="molecule type" value="Genomic_DNA"/>
</dbReference>
<feature type="binding site" evidence="9">
    <location>
        <position position="169"/>
    </location>
    <ligand>
        <name>2-oxoglutarate</name>
        <dbReference type="ChEBI" id="CHEBI:16810"/>
    </ligand>
</feature>
<proteinExistence type="predicted"/>
<evidence type="ECO:0000256" key="7">
    <source>
        <dbReference type="ARBA" id="ARBA00023004"/>
    </source>
</evidence>
<dbReference type="SUPFAM" id="SSF51197">
    <property type="entry name" value="Clavaminate synthase-like"/>
    <property type="match status" value="1"/>
</dbReference>
<keyword evidence="5 11" id="KW-0223">Dioxygenase</keyword>
<evidence type="ECO:0000256" key="1">
    <source>
        <dbReference type="ARBA" id="ARBA00001954"/>
    </source>
</evidence>
<evidence type="ECO:0000256" key="5">
    <source>
        <dbReference type="ARBA" id="ARBA00022964"/>
    </source>
</evidence>
<evidence type="ECO:0000313" key="11">
    <source>
        <dbReference type="EMBL" id="RDH46763.1"/>
    </source>
</evidence>
<evidence type="ECO:0000313" key="12">
    <source>
        <dbReference type="Proteomes" id="UP000257039"/>
    </source>
</evidence>
<dbReference type="GO" id="GO:0051747">
    <property type="term" value="F:cytosine C-5 DNA demethylase activity"/>
    <property type="evidence" value="ECO:0007669"/>
    <property type="project" value="TreeGrafter"/>
</dbReference>
<dbReference type="Pfam" id="PF13532">
    <property type="entry name" value="2OG-FeII_Oxy_2"/>
    <property type="match status" value="1"/>
</dbReference>
<dbReference type="PANTHER" id="PTHR31573">
    <property type="entry name" value="ALPHA-KETOGLUTARATE-DEPENDENT DIOXYGENASE ALKB HOMOLOG 2"/>
    <property type="match status" value="1"/>
</dbReference>
<gene>
    <name evidence="11" type="ORF">B9G39_15220</name>
</gene>
<feature type="binding site" evidence="9">
    <location>
        <position position="111"/>
    </location>
    <ligand>
        <name>substrate</name>
    </ligand>
</feature>
<feature type="binding site" evidence="9">
    <location>
        <begin position="39"/>
        <end position="41"/>
    </location>
    <ligand>
        <name>substrate</name>
    </ligand>
</feature>
<feature type="binding site" evidence="9">
    <location>
        <position position="98"/>
    </location>
    <ligand>
        <name>2-oxoglutarate</name>
        <dbReference type="ChEBI" id="CHEBI:16810"/>
    </ligand>
</feature>
<feature type="domain" description="Fe2OG dioxygenase" evidence="10">
    <location>
        <begin position="89"/>
        <end position="192"/>
    </location>
</feature>
<feature type="binding site" evidence="9">
    <location>
        <position position="96"/>
    </location>
    <ligand>
        <name>2-oxoglutarate</name>
        <dbReference type="ChEBI" id="CHEBI:16810"/>
    </ligand>
</feature>
<dbReference type="PANTHER" id="PTHR31573:SF1">
    <property type="entry name" value="DNA OXIDATIVE DEMETHYLASE ALKBH2"/>
    <property type="match status" value="1"/>
</dbReference>
<feature type="binding site" evidence="9">
    <location>
        <begin position="59"/>
        <end position="61"/>
    </location>
    <ligand>
        <name>substrate</name>
    </ligand>
</feature>
<dbReference type="AlphaFoldDB" id="A0A4P9VSY6"/>
<name>A0A4P9VSY6_9GAMM</name>
<reference evidence="11 12" key="1">
    <citation type="submission" date="2017-04" db="EMBL/GenBank/DDBJ databases">
        <title>Draft genome sequence of Zooshikella ganghwensis VG4 isolated from Red Sea sediments.</title>
        <authorList>
            <person name="Rehman Z."/>
            <person name="Alam I."/>
            <person name="Kamau A."/>
            <person name="Bajic V."/>
            <person name="Leiknes T."/>
        </authorList>
    </citation>
    <scope>NUCLEOTIDE SEQUENCE [LARGE SCALE GENOMIC DNA]</scope>
    <source>
        <strain evidence="11 12">VG4</strain>
    </source>
</reference>
<dbReference type="InterPro" id="IPR027450">
    <property type="entry name" value="AlkB-like"/>
</dbReference>
<dbReference type="GO" id="GO:0006307">
    <property type="term" value="P:DNA alkylation repair"/>
    <property type="evidence" value="ECO:0007669"/>
    <property type="project" value="TreeGrafter"/>
</dbReference>
<feature type="binding site" evidence="9">
    <location>
        <position position="189"/>
    </location>
    <ligand>
        <name>2-oxoglutarate</name>
        <dbReference type="ChEBI" id="CHEBI:16810"/>
    </ligand>
</feature>
<feature type="binding site" evidence="9">
    <location>
        <position position="108"/>
    </location>
    <ligand>
        <name>2-oxoglutarate</name>
        <dbReference type="ChEBI" id="CHEBI:16810"/>
    </ligand>
</feature>
<keyword evidence="6" id="KW-0560">Oxidoreductase</keyword>
<evidence type="ECO:0000259" key="10">
    <source>
        <dbReference type="PROSITE" id="PS51471"/>
    </source>
</evidence>
<dbReference type="Gene3D" id="2.60.120.590">
    <property type="entry name" value="Alpha-ketoglutarate-dependent dioxygenase AlkB-like"/>
    <property type="match status" value="1"/>
</dbReference>
<evidence type="ECO:0000256" key="6">
    <source>
        <dbReference type="ARBA" id="ARBA00023002"/>
    </source>
</evidence>
<evidence type="ECO:0000256" key="2">
    <source>
        <dbReference type="ARBA" id="ARBA00022723"/>
    </source>
</evidence>
<evidence type="ECO:0000256" key="9">
    <source>
        <dbReference type="PIRSR" id="PIRSR632852-1"/>
    </source>
</evidence>
<feature type="binding site" evidence="9">
    <location>
        <position position="183"/>
    </location>
    <ligand>
        <name>2-oxoglutarate</name>
        <dbReference type="ChEBI" id="CHEBI:16810"/>
    </ligand>
</feature>
<sequence length="194" mass="22505">MQDGEVGYLPELFSLSEQQAYLLYFLNNVDWQEETLTLFGRQVVVPRKVAWYGDPEAIYSYSGLQHQPMPWTAQLTAIKQRVERVCGQHFNSVLLNLYRNGSDYMGWHSDDEPELGDQPVIASVSFGASRDFHLRRKQYKKNRLPVVKQTLTSGSCLLMQGTTQHNWQHSVPKRSLRTVNEPRVNLTFRWVKST</sequence>
<accession>A0A4P9VSY6</accession>
<feature type="binding site" evidence="9">
    <location>
        <position position="187"/>
    </location>
    <ligand>
        <name>2-oxoglutarate</name>
        <dbReference type="ChEBI" id="CHEBI:16810"/>
    </ligand>
</feature>
<dbReference type="InterPro" id="IPR005123">
    <property type="entry name" value="Oxoglu/Fe-dep_dioxygenase_dom"/>
</dbReference>
<evidence type="ECO:0000256" key="3">
    <source>
        <dbReference type="ARBA" id="ARBA00022763"/>
    </source>
</evidence>
<dbReference type="InterPro" id="IPR032852">
    <property type="entry name" value="ALKBH2"/>
</dbReference>
<keyword evidence="2" id="KW-0479">Metal-binding</keyword>
<dbReference type="GO" id="GO:0035516">
    <property type="term" value="F:broad specificity oxidative DNA demethylase activity"/>
    <property type="evidence" value="ECO:0007669"/>
    <property type="project" value="TreeGrafter"/>
</dbReference>
<dbReference type="Proteomes" id="UP000257039">
    <property type="component" value="Unassembled WGS sequence"/>
</dbReference>
<keyword evidence="3" id="KW-0227">DNA damage</keyword>
<dbReference type="GO" id="GO:0008198">
    <property type="term" value="F:ferrous iron binding"/>
    <property type="evidence" value="ECO:0007669"/>
    <property type="project" value="TreeGrafter"/>
</dbReference>
<keyword evidence="12" id="KW-1185">Reference proteome</keyword>
<protein>
    <submittedName>
        <fullName evidence="11">Alpha-ketoglutarate-dependent dioxygenase AlkB</fullName>
    </submittedName>
</protein>